<dbReference type="InterPro" id="IPR018211">
    <property type="entry name" value="ADH_Fe_CS"/>
</dbReference>
<keyword evidence="5" id="KW-1185">Reference proteome</keyword>
<dbReference type="PANTHER" id="PTHR11496:SF83">
    <property type="entry name" value="HYDROXYACID-OXOACID TRANSHYDROGENASE, MITOCHONDRIAL"/>
    <property type="match status" value="1"/>
</dbReference>
<keyword evidence="1" id="KW-0560">Oxidoreductase</keyword>
<dbReference type="Pfam" id="PF00465">
    <property type="entry name" value="Fe-ADH"/>
    <property type="match status" value="1"/>
</dbReference>
<evidence type="ECO:0000259" key="2">
    <source>
        <dbReference type="Pfam" id="PF00465"/>
    </source>
</evidence>
<protein>
    <submittedName>
        <fullName evidence="4">Alcohol dehydrogenase</fullName>
    </submittedName>
</protein>
<dbReference type="InterPro" id="IPR001670">
    <property type="entry name" value="ADH_Fe/GldA"/>
</dbReference>
<dbReference type="KEGG" id="cpor:BED41_09035"/>
<evidence type="ECO:0000313" key="4">
    <source>
        <dbReference type="EMBL" id="ANZ45203.1"/>
    </source>
</evidence>
<dbReference type="CDD" id="cd08180">
    <property type="entry name" value="PDD"/>
    <property type="match status" value="1"/>
</dbReference>
<dbReference type="EMBL" id="CP016757">
    <property type="protein sequence ID" value="ANZ45203.1"/>
    <property type="molecule type" value="Genomic_DNA"/>
</dbReference>
<dbReference type="GO" id="GO:0004022">
    <property type="term" value="F:alcohol dehydrogenase (NAD+) activity"/>
    <property type="evidence" value="ECO:0007669"/>
    <property type="project" value="TreeGrafter"/>
</dbReference>
<organism evidence="4 5">
    <name type="scientific">Cloacibacillus porcorum</name>
    <dbReference type="NCBI Taxonomy" id="1197717"/>
    <lineage>
        <taxon>Bacteria</taxon>
        <taxon>Thermotogati</taxon>
        <taxon>Synergistota</taxon>
        <taxon>Synergistia</taxon>
        <taxon>Synergistales</taxon>
        <taxon>Synergistaceae</taxon>
        <taxon>Cloacibacillus</taxon>
    </lineage>
</organism>
<evidence type="ECO:0000259" key="3">
    <source>
        <dbReference type="Pfam" id="PF25137"/>
    </source>
</evidence>
<dbReference type="FunFam" id="3.40.50.1970:FF:000003">
    <property type="entry name" value="Alcohol dehydrogenase, iron-containing"/>
    <property type="match status" value="1"/>
</dbReference>
<evidence type="ECO:0000313" key="5">
    <source>
        <dbReference type="Proteomes" id="UP000093044"/>
    </source>
</evidence>
<dbReference type="OrthoDB" id="9815791at2"/>
<dbReference type="InterPro" id="IPR039697">
    <property type="entry name" value="Alcohol_dehydrogenase_Fe"/>
</dbReference>
<accession>A0A1B2I5H3</accession>
<dbReference type="Gene3D" id="3.40.50.1970">
    <property type="match status" value="1"/>
</dbReference>
<feature type="domain" description="Alcohol dehydrogenase iron-type/glycerol dehydrogenase GldA" evidence="2">
    <location>
        <begin position="12"/>
        <end position="157"/>
    </location>
</feature>
<dbReference type="InterPro" id="IPR056798">
    <property type="entry name" value="ADH_Fe_C"/>
</dbReference>
<sequence>MRKFCLGPTIYMGASSLEEVLSGTKKAFIVTDKFMHESGKVSYVSCFLNKIGAEYEIFSDVSPDPDMETVAEGIKRLTAFGADTIVAFGGGSAIDAAKSISHISGGIINNRAVFVVIPTTSGTGSEVSRYAVITDRERNMKYPLADDSLLPDFAVLDAALVESVPPPVTADTGVDALTHAIEAFLSTGANDFSDAMAEKAMKLIFKNLLTAYSEPHNIEARQAVHNAATMAGVAFSNAGLGANHSLAHAAGAKLHLPHGRANAILLPYVMSFTAGCHTSLTPAAARYAQMAAVLNLDSNGVRQSALAAIRATRNLIRKLNIPASFHEAGVDKKIFEGELDAMTEAAMADGCMATAPVPFRPDEIRSIFRTAYSGKLLV</sequence>
<dbReference type="Pfam" id="PF25137">
    <property type="entry name" value="ADH_Fe_C"/>
    <property type="match status" value="1"/>
</dbReference>
<evidence type="ECO:0000256" key="1">
    <source>
        <dbReference type="ARBA" id="ARBA00023002"/>
    </source>
</evidence>
<dbReference type="PROSITE" id="PS00913">
    <property type="entry name" value="ADH_IRON_1"/>
    <property type="match status" value="1"/>
</dbReference>
<name>A0A1B2I5H3_9BACT</name>
<dbReference type="GeneID" id="83057991"/>
<proteinExistence type="predicted"/>
<gene>
    <name evidence="4" type="ORF">BED41_09035</name>
</gene>
<dbReference type="Gene3D" id="1.20.1090.10">
    <property type="entry name" value="Dehydroquinate synthase-like - alpha domain"/>
    <property type="match status" value="1"/>
</dbReference>
<reference evidence="4" key="1">
    <citation type="submission" date="2016-08" db="EMBL/GenBank/DDBJ databases">
        <title>Complete genome of Cloacibacillus porcorum.</title>
        <authorList>
            <person name="Looft T."/>
            <person name="Bayles D.O."/>
            <person name="Alt D.P."/>
        </authorList>
    </citation>
    <scope>NUCLEOTIDE SEQUENCE [LARGE SCALE GENOMIC DNA]</scope>
    <source>
        <strain evidence="4">CL-84</strain>
    </source>
</reference>
<dbReference type="Proteomes" id="UP000093044">
    <property type="component" value="Chromosome"/>
</dbReference>
<dbReference type="STRING" id="1197717.BED41_09035"/>
<dbReference type="PANTHER" id="PTHR11496">
    <property type="entry name" value="ALCOHOL DEHYDROGENASE"/>
    <property type="match status" value="1"/>
</dbReference>
<feature type="domain" description="Fe-containing alcohol dehydrogenase-like C-terminal" evidence="3">
    <location>
        <begin position="169"/>
        <end position="372"/>
    </location>
</feature>
<dbReference type="SUPFAM" id="SSF56796">
    <property type="entry name" value="Dehydroquinate synthase-like"/>
    <property type="match status" value="1"/>
</dbReference>
<dbReference type="GO" id="GO:0046872">
    <property type="term" value="F:metal ion binding"/>
    <property type="evidence" value="ECO:0007669"/>
    <property type="project" value="InterPro"/>
</dbReference>
<dbReference type="RefSeq" id="WP_066745048.1">
    <property type="nucleotide sequence ID" value="NZ_CP016757.1"/>
</dbReference>
<dbReference type="AlphaFoldDB" id="A0A1B2I5H3"/>
<dbReference type="FunFam" id="1.20.1090.10:FF:000001">
    <property type="entry name" value="Aldehyde-alcohol dehydrogenase"/>
    <property type="match status" value="1"/>
</dbReference>